<evidence type="ECO:0000313" key="1">
    <source>
        <dbReference type="EMBL" id="MCK1791190.1"/>
    </source>
</evidence>
<comment type="caution">
    <text evidence="1">The sequence shown here is derived from an EMBL/GenBank/DDBJ whole genome shotgun (WGS) entry which is preliminary data.</text>
</comment>
<gene>
    <name evidence="1" type="ORF">L9059_13550</name>
</gene>
<evidence type="ECO:0000313" key="2">
    <source>
        <dbReference type="Proteomes" id="UP001299876"/>
    </source>
</evidence>
<name>A0ABT0EZJ9_9PSED</name>
<dbReference type="RefSeq" id="WP_247291543.1">
    <property type="nucleotide sequence ID" value="NZ_JAKNRW010000009.1"/>
</dbReference>
<dbReference type="EMBL" id="JAKNRW010000009">
    <property type="protein sequence ID" value="MCK1791190.1"/>
    <property type="molecule type" value="Genomic_DNA"/>
</dbReference>
<proteinExistence type="predicted"/>
<organism evidence="1 2">
    <name type="scientific">Pseudomonas violetae</name>
    <dbReference type="NCBI Taxonomy" id="2915813"/>
    <lineage>
        <taxon>Bacteria</taxon>
        <taxon>Pseudomonadati</taxon>
        <taxon>Pseudomonadota</taxon>
        <taxon>Gammaproteobacteria</taxon>
        <taxon>Pseudomonadales</taxon>
        <taxon>Pseudomonadaceae</taxon>
        <taxon>Pseudomonas</taxon>
    </lineage>
</organism>
<dbReference type="Proteomes" id="UP001299876">
    <property type="component" value="Unassembled WGS sequence"/>
</dbReference>
<reference evidence="1 2" key="1">
    <citation type="submission" date="2022-02" db="EMBL/GenBank/DDBJ databases">
        <title>Comparative genomics of the first Antarctic Pseudomonas spp. capable of biotransforming 2,4,6-Trinitrotoluene.</title>
        <authorList>
            <person name="Cabrera M.A."/>
            <person name="Marquez S.L."/>
            <person name="Perez-Donoso J.M."/>
        </authorList>
    </citation>
    <scope>NUCLEOTIDE SEQUENCE [LARGE SCALE GENOMIC DNA]</scope>
    <source>
        <strain evidence="1 2">TNT19</strain>
    </source>
</reference>
<keyword evidence="2" id="KW-1185">Reference proteome</keyword>
<protein>
    <submittedName>
        <fullName evidence="1">Uncharacterized protein</fullName>
    </submittedName>
</protein>
<accession>A0ABT0EZJ9</accession>
<sequence>MAKFQITIEDSGDGVSIQVDNQAQLSGSKAGRVACALMSGAPLLLARIPFDYAAGQGACDCEICQAMREKQMTKPTIH</sequence>